<dbReference type="EMBL" id="JAKCXM010000032">
    <property type="protein sequence ID" value="KAJ0406512.1"/>
    <property type="molecule type" value="Genomic_DNA"/>
</dbReference>
<dbReference type="GO" id="GO:0019902">
    <property type="term" value="F:phosphatase binding"/>
    <property type="evidence" value="ECO:0007669"/>
    <property type="project" value="TreeGrafter"/>
</dbReference>
<comment type="caution">
    <text evidence="1">The sequence shown here is derived from an EMBL/GenBank/DDBJ whole genome shotgun (WGS) entry which is preliminary data.</text>
</comment>
<accession>A0AAD5M6N9</accession>
<dbReference type="PANTHER" id="PTHR22028">
    <property type="entry name" value="SFI1 SPINDLE BODY DOMAIN-CONTAINING PROTEIN-RELATED"/>
    <property type="match status" value="1"/>
</dbReference>
<gene>
    <name evidence="1" type="ORF">P43SY_001443</name>
</gene>
<proteinExistence type="predicted"/>
<keyword evidence="2" id="KW-1185">Reference proteome</keyword>
<dbReference type="PANTHER" id="PTHR22028:SF9">
    <property type="entry name" value="SFI1 SPINDLE BODY DOMAIN-CONTAINING PROTEIN"/>
    <property type="match status" value="1"/>
</dbReference>
<dbReference type="InterPro" id="IPR052270">
    <property type="entry name" value="CACF_protein"/>
</dbReference>
<evidence type="ECO:0000313" key="2">
    <source>
        <dbReference type="Proteomes" id="UP001209570"/>
    </source>
</evidence>
<name>A0AAD5M6N9_PYTIN</name>
<evidence type="ECO:0000313" key="1">
    <source>
        <dbReference type="EMBL" id="KAJ0406512.1"/>
    </source>
</evidence>
<sequence length="1598" mass="194343">MAQSQLALSHRHRVSLQRAWRSWSANTLESPLQHAASRLRGRLQRRRGLRQWQRYIARRRADNEAALRADFAYYRALLGGFFAHWQRYVESRGRRLTLCRDAAEWHTRRQTLAALRALRSLCARRHTGRQRVYAADRWYAVRLLRLCLVAWADLGRRRQRLTQFSRASQRRALVLLLATWRQWAMASSRLREAAAVIALRSRRHLLRDILVRWKTERRLQTAERLLNAQHSQHQVRRHLVAWRQAAARRRHFKQQLHRCQQLSALRRLQGVLDVWRHHALAQRCRRRLVALFRRKHRRRRLRESLYQLMMHARVARLSRRRNQRRLRAVVSDWRCAAHRCRLDRERHELADASFRQRFGRRALHRWRGTLTRWTSRRRQEQRAWRHLVLKSLRRALYAWRGEAQRRHQRDALVRRRRLAVQRRLLRRVLYAWRLDAEQQLRARALASDAWRFRRHQCLIQCFHTWHRAAATQRDTTRRLLHLQRRQSVRRLRRVLGGWHALAHESRRQREALSALKRRRTRELQREVLERWHHASARWRRRRSQLAHAVAFHREYLLVTTFYAWQHIVLAALLQRETAARVVDALARTKRRRAVQQWLAFAHRRGRHRGRADLARRWRSRRLAVRGFTAWLAFLSHRRATRARERELLVQAKRICLRRRLAAWRQITTASRTFKTRLRAVFQTGDPALLCRRVLRCWRRYKRGATLARRADAFLARTRLRRAWHQWRAAHAFARAMRKNVLVTSRLLQHNLARGAFFGWRSFVAARRALRAARARGDRHWATRGTRHAVRRLQDVVARRRQRCLAQRSMETWRRQASVRQWTAFVAVRQARHRLAQRAESHVRGKRLRSAFTSWALAAHACVASRAAHAERFSERRVGRQALAQWRQHTRRRRLLVLASTWRGQRVLAHSLWAWRDQARELRRQRRQVDAAVEHVERVRVQRAWRRWLDAVARRRAKNALLARALSFYSTRVLQTTGLGHWRRWVLHRRERREKRERAAQFFELTLLQRAFEGVERYVARRRNRRAEKQAQDHQIERWQRARRLAAWQRFASTEQWLRTRRDAAEALYRGRRWRLAVLTLRSHASDRARRRTQRQRAVAHFDAVLRQSSWARWRAFVAWRRRYRHLVRLFRAHQLQDYLGIWREYVAARQARRLATTRALQRYVLWVYGRVLRRLAAHALRQRQKRVAAQHARRLAACACFRLWATHARVLRRMRSLVLFQGAFRLENHFRAWKRVVALRRAQTDRLRSARALFETTARAKCWEIWCRFVAMRKQEHATLLRAIDFRRRFFSRKYLHAWAIAVDWQRRLRVLNGEASAHYTTRISRRALLGLSAIVSRKREHCERVEHAARELATMKQSRAVKRLRDRASVRRLEAARTVTARGHRDHGLYQRTWRRLLVWQQHIRCKRAKRNAADRLFACHCIARVTTAWRRRVQAMHHQRLELGRFRARYFRSVFDDCFYRWKWLTQLKTALRALRRRRVATRQRQLVAAWRQHTARSMELRRRLTSFSAARRLQQLQRWLLHWESVATDRWIHRCLVESHVKTRQQRQLARSWSCWARQLVWRHARRTWRQRATQRRAATLRLLLHRWREVAAQA</sequence>
<dbReference type="Proteomes" id="UP001209570">
    <property type="component" value="Unassembled WGS sequence"/>
</dbReference>
<reference evidence="1" key="1">
    <citation type="submission" date="2021-12" db="EMBL/GenBank/DDBJ databases">
        <title>Prjna785345.</title>
        <authorList>
            <person name="Rujirawat T."/>
            <person name="Krajaejun T."/>
        </authorList>
    </citation>
    <scope>NUCLEOTIDE SEQUENCE</scope>
    <source>
        <strain evidence="1">Pi057C3</strain>
    </source>
</reference>
<organism evidence="1 2">
    <name type="scientific">Pythium insidiosum</name>
    <name type="common">Pythiosis disease agent</name>
    <dbReference type="NCBI Taxonomy" id="114742"/>
    <lineage>
        <taxon>Eukaryota</taxon>
        <taxon>Sar</taxon>
        <taxon>Stramenopiles</taxon>
        <taxon>Oomycota</taxon>
        <taxon>Peronosporomycetes</taxon>
        <taxon>Pythiales</taxon>
        <taxon>Pythiaceae</taxon>
        <taxon>Pythium</taxon>
    </lineage>
</organism>
<protein>
    <submittedName>
        <fullName evidence="1">Uncharacterized protein</fullName>
    </submittedName>
</protein>